<dbReference type="EMBL" id="GDIQ01026449">
    <property type="protein sequence ID" value="JAN68288.1"/>
    <property type="molecule type" value="Transcribed_RNA"/>
</dbReference>
<reference evidence="1" key="1">
    <citation type="submission" date="2015-10" db="EMBL/GenBank/DDBJ databases">
        <title>EvidentialGene: Evidence-directed Construction of Complete mRNA Transcriptomes without Genomes.</title>
        <authorList>
            <person name="Gilbert D.G."/>
        </authorList>
    </citation>
    <scope>NUCLEOTIDE SEQUENCE</scope>
</reference>
<accession>A0A0P6BPV5</accession>
<evidence type="ECO:0000313" key="1">
    <source>
        <dbReference type="EMBL" id="JAN68288.1"/>
    </source>
</evidence>
<dbReference type="AlphaFoldDB" id="A0A0P6BPV5"/>
<sequence length="46" mass="5128">MEICLIVLFLSDISSRRNTENRVSSWCAKGSELAMLISHPNSSPSF</sequence>
<organism evidence="1">
    <name type="scientific">Daphnia magna</name>
    <dbReference type="NCBI Taxonomy" id="35525"/>
    <lineage>
        <taxon>Eukaryota</taxon>
        <taxon>Metazoa</taxon>
        <taxon>Ecdysozoa</taxon>
        <taxon>Arthropoda</taxon>
        <taxon>Crustacea</taxon>
        <taxon>Branchiopoda</taxon>
        <taxon>Diplostraca</taxon>
        <taxon>Cladocera</taxon>
        <taxon>Anomopoda</taxon>
        <taxon>Daphniidae</taxon>
        <taxon>Daphnia</taxon>
    </lineage>
</organism>
<proteinExistence type="predicted"/>
<name>A0A0P6BPV5_9CRUS</name>
<protein>
    <submittedName>
        <fullName evidence="1">Uncharacterized protein</fullName>
    </submittedName>
</protein>